<keyword evidence="2" id="KW-1185">Reference proteome</keyword>
<reference evidence="1" key="1">
    <citation type="journal article" date="2023" name="G3 (Bethesda)">
        <title>A reference genome for the long-term kleptoplast-retaining sea slug Elysia crispata morphotype clarki.</title>
        <authorList>
            <person name="Eastman K.E."/>
            <person name="Pendleton A.L."/>
            <person name="Shaikh M.A."/>
            <person name="Suttiyut T."/>
            <person name="Ogas R."/>
            <person name="Tomko P."/>
            <person name="Gavelis G."/>
            <person name="Widhalm J.R."/>
            <person name="Wisecaver J.H."/>
        </authorList>
    </citation>
    <scope>NUCLEOTIDE SEQUENCE</scope>
    <source>
        <strain evidence="1">ECLA1</strain>
    </source>
</reference>
<name>A0AAE1A2W8_9GAST</name>
<organism evidence="1 2">
    <name type="scientific">Elysia crispata</name>
    <name type="common">lettuce slug</name>
    <dbReference type="NCBI Taxonomy" id="231223"/>
    <lineage>
        <taxon>Eukaryota</taxon>
        <taxon>Metazoa</taxon>
        <taxon>Spiralia</taxon>
        <taxon>Lophotrochozoa</taxon>
        <taxon>Mollusca</taxon>
        <taxon>Gastropoda</taxon>
        <taxon>Heterobranchia</taxon>
        <taxon>Euthyneura</taxon>
        <taxon>Panpulmonata</taxon>
        <taxon>Sacoglossa</taxon>
        <taxon>Placobranchoidea</taxon>
        <taxon>Plakobranchidae</taxon>
        <taxon>Elysia</taxon>
    </lineage>
</organism>
<dbReference type="AlphaFoldDB" id="A0AAE1A2W8"/>
<dbReference type="EMBL" id="JAWDGP010002824">
    <property type="protein sequence ID" value="KAK3779501.1"/>
    <property type="molecule type" value="Genomic_DNA"/>
</dbReference>
<gene>
    <name evidence="1" type="ORF">RRG08_045247</name>
</gene>
<dbReference type="Proteomes" id="UP001283361">
    <property type="component" value="Unassembled WGS sequence"/>
</dbReference>
<comment type="caution">
    <text evidence="1">The sequence shown here is derived from an EMBL/GenBank/DDBJ whole genome shotgun (WGS) entry which is preliminary data.</text>
</comment>
<accession>A0AAE1A2W8</accession>
<sequence length="72" mass="8192">MRDMSSSAASLRHSSLRYQEHFITLTFSSADCRDGCTRLQGRSTDPSVPRLQIVLQQSRVEFDCDKARNWAA</sequence>
<evidence type="ECO:0000313" key="2">
    <source>
        <dbReference type="Proteomes" id="UP001283361"/>
    </source>
</evidence>
<protein>
    <submittedName>
        <fullName evidence="1">Uncharacterized protein</fullName>
    </submittedName>
</protein>
<proteinExistence type="predicted"/>
<evidence type="ECO:0000313" key="1">
    <source>
        <dbReference type="EMBL" id="KAK3779501.1"/>
    </source>
</evidence>